<evidence type="ECO:0000259" key="2">
    <source>
        <dbReference type="Pfam" id="PF04326"/>
    </source>
</evidence>
<evidence type="ECO:0000313" key="6">
    <source>
        <dbReference type="Proteomes" id="UP000050488"/>
    </source>
</evidence>
<evidence type="ECO:0000256" key="1">
    <source>
        <dbReference type="SAM" id="MobiDB-lite"/>
    </source>
</evidence>
<dbReference type="AlphaFoldDB" id="A0A0N8W0M2"/>
<comment type="caution">
    <text evidence="5">The sequence shown here is derived from an EMBL/GenBank/DDBJ whole genome shotgun (WGS) entry which is preliminary data.</text>
</comment>
<evidence type="ECO:0000259" key="3">
    <source>
        <dbReference type="Pfam" id="PF18685"/>
    </source>
</evidence>
<dbReference type="Gene3D" id="1.10.10.2340">
    <property type="match status" value="1"/>
</dbReference>
<accession>A0A0N8W0M2</accession>
<dbReference type="InterPro" id="IPR036388">
    <property type="entry name" value="WH-like_DNA-bd_sf"/>
</dbReference>
<dbReference type="STRING" id="1544413.Clow_00138"/>
<dbReference type="OrthoDB" id="9805115at2"/>
<dbReference type="Pfam" id="PF13749">
    <property type="entry name" value="HATPase_c_4"/>
    <property type="match status" value="1"/>
</dbReference>
<dbReference type="InterPro" id="IPR054760">
    <property type="entry name" value="DIP2311-like_C"/>
</dbReference>
<dbReference type="PATRIC" id="fig|1544413.3.peg.141"/>
<reference evidence="5 6" key="1">
    <citation type="submission" date="2015-10" db="EMBL/GenBank/DDBJ databases">
        <title>Corynebacteirum lowii and Corynebacterium oculi species nova, derived from human clinical disease and and emended description of Corynebacterium mastiditis.</title>
        <authorList>
            <person name="Bernard K."/>
            <person name="Pacheco A.L."/>
            <person name="Mcdougall C."/>
            <person name="Burtx T."/>
            <person name="Weibe D."/>
            <person name="Tyler S."/>
            <person name="Olson A.B."/>
            <person name="Cnockaert M."/>
            <person name="Eguchi H."/>
            <person name="Kuwahara T."/>
            <person name="Nakayama-Imaohji H."/>
            <person name="Boudewijins M."/>
            <person name="Van Hoecke F."/>
            <person name="Bernier A.-M."/>
            <person name="Vandamme P."/>
        </authorList>
    </citation>
    <scope>NUCLEOTIDE SEQUENCE [LARGE SCALE GENOMIC DNA]</scope>
    <source>
        <strain evidence="5 6">NML 130206</strain>
    </source>
</reference>
<evidence type="ECO:0000259" key="4">
    <source>
        <dbReference type="Pfam" id="PF22168"/>
    </source>
</evidence>
<protein>
    <submittedName>
        <fullName evidence="5">Divergent AAA domain protein</fullName>
    </submittedName>
</protein>
<keyword evidence="6" id="KW-1185">Reference proteome</keyword>
<dbReference type="Gene3D" id="3.30.950.30">
    <property type="entry name" value="Schlafen, AAA domain"/>
    <property type="match status" value="1"/>
</dbReference>
<dbReference type="PANTHER" id="PTHR30595:SF6">
    <property type="entry name" value="SCHLAFEN ALBA-2 DOMAIN-CONTAINING PROTEIN"/>
    <property type="match status" value="1"/>
</dbReference>
<evidence type="ECO:0000313" key="5">
    <source>
        <dbReference type="EMBL" id="KQB87090.1"/>
    </source>
</evidence>
<dbReference type="InterPro" id="IPR038475">
    <property type="entry name" value="RecG_C_sf"/>
</dbReference>
<dbReference type="InterPro" id="IPR040728">
    <property type="entry name" value="DUF5635"/>
</dbReference>
<feature type="domain" description="DUF5635" evidence="3">
    <location>
        <begin position="412"/>
        <end position="497"/>
    </location>
</feature>
<feature type="compositionally biased region" description="Basic and acidic residues" evidence="1">
    <location>
        <begin position="39"/>
        <end position="52"/>
    </location>
</feature>
<name>A0A0N8W0M2_9CORY</name>
<gene>
    <name evidence="5" type="ORF">Clow_00138</name>
</gene>
<dbReference type="Proteomes" id="UP000050488">
    <property type="component" value="Unassembled WGS sequence"/>
</dbReference>
<dbReference type="EMBL" id="LKEV01000001">
    <property type="protein sequence ID" value="KQB87090.1"/>
    <property type="molecule type" value="Genomic_DNA"/>
</dbReference>
<dbReference type="Gene3D" id="6.10.10.130">
    <property type="match status" value="1"/>
</dbReference>
<feature type="domain" description="Transcriptional regulator DIP2311-like C-terminal" evidence="4">
    <location>
        <begin position="515"/>
        <end position="573"/>
    </location>
</feature>
<dbReference type="PANTHER" id="PTHR30595">
    <property type="entry name" value="GLPR-RELATED TRANSCRIPTIONAL REPRESSOR"/>
    <property type="match status" value="1"/>
</dbReference>
<dbReference type="Gene3D" id="3.30.565.60">
    <property type="match status" value="1"/>
</dbReference>
<dbReference type="Pfam" id="PF22168">
    <property type="entry name" value="DIP2311-like_C"/>
    <property type="match status" value="1"/>
</dbReference>
<dbReference type="Pfam" id="PF04326">
    <property type="entry name" value="SLFN_AlbA_2"/>
    <property type="match status" value="1"/>
</dbReference>
<dbReference type="InterPro" id="IPR038461">
    <property type="entry name" value="Schlafen_AlbA_2_dom_sf"/>
</dbReference>
<feature type="domain" description="Schlafen AlbA-2" evidence="2">
    <location>
        <begin position="34"/>
        <end position="158"/>
    </location>
</feature>
<dbReference type="Pfam" id="PF18685">
    <property type="entry name" value="DUF5635"/>
    <property type="match status" value="1"/>
</dbReference>
<organism evidence="5 6">
    <name type="scientific">Corynebacterium lowii</name>
    <dbReference type="NCBI Taxonomy" id="1544413"/>
    <lineage>
        <taxon>Bacteria</taxon>
        <taxon>Bacillati</taxon>
        <taxon>Actinomycetota</taxon>
        <taxon>Actinomycetes</taxon>
        <taxon>Mycobacteriales</taxon>
        <taxon>Corynebacteriaceae</taxon>
        <taxon>Corynebacterium</taxon>
    </lineage>
</organism>
<sequence>MTQPRSTSLRSSLEQQVAALLSTASHGRLHRTTETQAVDFKEEAGRRNREGTIEPGHPTNPIAATKLADEVACMANSPGGGALIVGVEDRTGQIIGTELSIDWLRQRIYSAITIAPDIVEASVEGLRLLIIYVAEAREPVENTGGQLRWRVGDSCKPVDRAQWWQHRDAAAHTDPMAQAIDLGVKDARPGALSIARRWLERDGVVSTDTELLRRIGALRSDDCLTHAGALLFCSLGRPGLEITAFDVPGGSVINRVVPPPEFSLLEQLDLVERSLEALNTFITLRTGFHHEHLRRIPEQSIREALLNGIIHRDWYRSEPTDVRWTELDSSLTVRSPGAFPGAMNQSNILSNREARYPALADLFRAIGLVDKQGVGVDRMYRDMIVLGHRPPSITQVEGPYVECILRGGQPVFPVLDCVHAIMPVQRQQDYRVAIILNALLHDPFITEDSLAQALQSDREAALTALEIARQSTVHTRPLIQRHKNVWILGSTARNLVKSAYDPESAYPLIAYLSTEQEHQSAAVQAWLAVDDSITTGDLAMLTGSARNTAKRTLDALVEQGVLQARGAGRSSRYEKIRH</sequence>
<proteinExistence type="predicted"/>
<dbReference type="Gene3D" id="1.10.10.10">
    <property type="entry name" value="Winged helix-like DNA-binding domain superfamily/Winged helix DNA-binding domain"/>
    <property type="match status" value="1"/>
</dbReference>
<dbReference type="RefSeq" id="WP_055174899.1">
    <property type="nucleotide sequence ID" value="NZ_JAUSQY010000001.1"/>
</dbReference>
<feature type="region of interest" description="Disordered" evidence="1">
    <location>
        <begin position="24"/>
        <end position="61"/>
    </location>
</feature>
<dbReference type="InterPro" id="IPR007421">
    <property type="entry name" value="Schlafen_AlbA_2_dom"/>
</dbReference>